<evidence type="ECO:0000256" key="4">
    <source>
        <dbReference type="ARBA" id="ARBA00023239"/>
    </source>
</evidence>
<dbReference type="EMBL" id="JAVRQU010000008">
    <property type="protein sequence ID" value="KAK5699623.1"/>
    <property type="molecule type" value="Genomic_DNA"/>
</dbReference>
<organism evidence="6 7">
    <name type="scientific">Elasticomyces elasticus</name>
    <dbReference type="NCBI Taxonomy" id="574655"/>
    <lineage>
        <taxon>Eukaryota</taxon>
        <taxon>Fungi</taxon>
        <taxon>Dikarya</taxon>
        <taxon>Ascomycota</taxon>
        <taxon>Pezizomycotina</taxon>
        <taxon>Dothideomycetes</taxon>
        <taxon>Dothideomycetidae</taxon>
        <taxon>Mycosphaerellales</taxon>
        <taxon>Teratosphaeriaceae</taxon>
        <taxon>Elasticomyces</taxon>
    </lineage>
</organism>
<dbReference type="Gene3D" id="3.90.1590.10">
    <property type="entry name" value="glutathione-dependent formaldehyde- activating enzyme (gfa)"/>
    <property type="match status" value="1"/>
</dbReference>
<reference evidence="6" key="1">
    <citation type="submission" date="2023-08" db="EMBL/GenBank/DDBJ databases">
        <title>Black Yeasts Isolated from many extreme environments.</title>
        <authorList>
            <person name="Coleine C."/>
            <person name="Stajich J.E."/>
            <person name="Selbmann L."/>
        </authorList>
    </citation>
    <scope>NUCLEOTIDE SEQUENCE</scope>
    <source>
        <strain evidence="6">CCFEE 5810</strain>
    </source>
</reference>
<comment type="similarity">
    <text evidence="1">Belongs to the Gfa family.</text>
</comment>
<evidence type="ECO:0000259" key="5">
    <source>
        <dbReference type="Pfam" id="PF04828"/>
    </source>
</evidence>
<dbReference type="PANTHER" id="PTHR33337:SF30">
    <property type="entry name" value="DUF636 DOMAIN PROTEIN (AFU_ORTHOLOGUE AFUA_1G03180)"/>
    <property type="match status" value="1"/>
</dbReference>
<evidence type="ECO:0000256" key="3">
    <source>
        <dbReference type="ARBA" id="ARBA00022833"/>
    </source>
</evidence>
<sequence length="112" mass="12307">MSNTQTFQIPQDNFKVTAGQPKTWEKVSDHGHDITTHFCPTCGTALYRTGGATQVQGMIGLRAGVLDDQTLLNDNPPKIEVYVERRPKWIAPVPEATQLDSKYQIVTHGAAG</sequence>
<gene>
    <name evidence="6" type="ORF">LTR97_005752</name>
</gene>
<dbReference type="GO" id="GO:0016846">
    <property type="term" value="F:carbon-sulfur lyase activity"/>
    <property type="evidence" value="ECO:0007669"/>
    <property type="project" value="InterPro"/>
</dbReference>
<dbReference type="InterPro" id="IPR006913">
    <property type="entry name" value="CENP-V/GFA"/>
</dbReference>
<dbReference type="Pfam" id="PF04828">
    <property type="entry name" value="GFA"/>
    <property type="match status" value="1"/>
</dbReference>
<keyword evidence="4" id="KW-0456">Lyase</keyword>
<evidence type="ECO:0000256" key="2">
    <source>
        <dbReference type="ARBA" id="ARBA00022723"/>
    </source>
</evidence>
<name>A0AAN8A2U3_9PEZI</name>
<feature type="domain" description="CENP-V/GFA" evidence="5">
    <location>
        <begin position="6"/>
        <end position="84"/>
    </location>
</feature>
<dbReference type="AlphaFoldDB" id="A0AAN8A2U3"/>
<evidence type="ECO:0000313" key="7">
    <source>
        <dbReference type="Proteomes" id="UP001310594"/>
    </source>
</evidence>
<dbReference type="GO" id="GO:0046872">
    <property type="term" value="F:metal ion binding"/>
    <property type="evidence" value="ECO:0007669"/>
    <property type="project" value="UniProtKB-KW"/>
</dbReference>
<evidence type="ECO:0000256" key="1">
    <source>
        <dbReference type="ARBA" id="ARBA00005495"/>
    </source>
</evidence>
<proteinExistence type="inferred from homology"/>
<evidence type="ECO:0000313" key="6">
    <source>
        <dbReference type="EMBL" id="KAK5699623.1"/>
    </source>
</evidence>
<keyword evidence="3" id="KW-0862">Zinc</keyword>
<comment type="caution">
    <text evidence="6">The sequence shown here is derived from an EMBL/GenBank/DDBJ whole genome shotgun (WGS) entry which is preliminary data.</text>
</comment>
<dbReference type="SUPFAM" id="SSF51316">
    <property type="entry name" value="Mss4-like"/>
    <property type="match status" value="1"/>
</dbReference>
<dbReference type="PANTHER" id="PTHR33337">
    <property type="entry name" value="GFA DOMAIN-CONTAINING PROTEIN"/>
    <property type="match status" value="1"/>
</dbReference>
<dbReference type="InterPro" id="IPR011057">
    <property type="entry name" value="Mss4-like_sf"/>
</dbReference>
<accession>A0AAN8A2U3</accession>
<dbReference type="Proteomes" id="UP001310594">
    <property type="component" value="Unassembled WGS sequence"/>
</dbReference>
<keyword evidence="2" id="KW-0479">Metal-binding</keyword>
<protein>
    <recommendedName>
        <fullName evidence="5">CENP-V/GFA domain-containing protein</fullName>
    </recommendedName>
</protein>